<evidence type="ECO:0000313" key="1">
    <source>
        <dbReference type="EMBL" id="MBA2226312.1"/>
    </source>
</evidence>
<dbReference type="RefSeq" id="WP_194537751.1">
    <property type="nucleotide sequence ID" value="NZ_JACEFB010000005.1"/>
</dbReference>
<dbReference type="EMBL" id="JACEFB010000005">
    <property type="protein sequence ID" value="MBA2226312.1"/>
    <property type="molecule type" value="Genomic_DNA"/>
</dbReference>
<keyword evidence="2" id="KW-1185">Reference proteome</keyword>
<evidence type="ECO:0000313" key="2">
    <source>
        <dbReference type="Proteomes" id="UP000542342"/>
    </source>
</evidence>
<sequence>MSLLFTLWLFDTLLTWGKWPLGADAEPSPAVLLREEIKPEEWRGYVMTTTVEGELRGEGEQKSAPVRIRGNGKHELAERILATSGGLPNRILRSYKQASVEVHVAGERLVKTLRPQRSCILYGRLPDGTRGFCPQGPLTRDELEIVTEHLAPSMLAGLLPGKVVTVGQSWKISDAILGEVCLLDAVVESQVEGKLLSIEDGFAEFTIQGKVRGIDKGAQVTLQVDGKGRYDRQSGRIVECRWVQEDERTAGWWNPASRLRIQAHVQHQKREVPESECSRSVVLNPQMWQQPKAELLRLEVEGPKKSYRLTYGREWYILGETAEHLMMRLVDRGVPIAQLTLTHWRRAIGTRTEQIAEFRKAVAATPGWKPDKLLHEGEVEAGGQSVYRIIQEGKIGEQRIIQRFWLITTPRGDQLVMTVTLPPEHQQRFGDKDVELMKNLTFFPSP</sequence>
<dbReference type="AlphaFoldDB" id="A0A7V9AC10"/>
<comment type="caution">
    <text evidence="1">The sequence shown here is derived from an EMBL/GenBank/DDBJ whole genome shotgun (WGS) entry which is preliminary data.</text>
</comment>
<reference evidence="1 2" key="1">
    <citation type="submission" date="2020-07" db="EMBL/GenBank/DDBJ databases">
        <title>Thermogemmata thermophila gen. nov., sp. nov., a novel moderate thermophilic planctomycete from a Kamchatka hot spring.</title>
        <authorList>
            <person name="Elcheninov A.G."/>
            <person name="Podosokorskaya O.A."/>
            <person name="Kovaleva O.L."/>
            <person name="Novikov A."/>
            <person name="Bonch-Osmolovskaya E.A."/>
            <person name="Toshchakov S.V."/>
            <person name="Kublanov I.V."/>
        </authorList>
    </citation>
    <scope>NUCLEOTIDE SEQUENCE [LARGE SCALE GENOMIC DNA]</scope>
    <source>
        <strain evidence="1 2">2918</strain>
    </source>
</reference>
<dbReference type="Proteomes" id="UP000542342">
    <property type="component" value="Unassembled WGS sequence"/>
</dbReference>
<protein>
    <submittedName>
        <fullName evidence="1">Uncharacterized protein</fullName>
    </submittedName>
</protein>
<organism evidence="1 2">
    <name type="scientific">Thermogemmata fonticola</name>
    <dbReference type="NCBI Taxonomy" id="2755323"/>
    <lineage>
        <taxon>Bacteria</taxon>
        <taxon>Pseudomonadati</taxon>
        <taxon>Planctomycetota</taxon>
        <taxon>Planctomycetia</taxon>
        <taxon>Gemmatales</taxon>
        <taxon>Gemmataceae</taxon>
        <taxon>Thermogemmata</taxon>
    </lineage>
</organism>
<gene>
    <name evidence="1" type="ORF">H0921_09090</name>
</gene>
<name>A0A7V9AC10_9BACT</name>
<proteinExistence type="predicted"/>
<accession>A0A7V9AC10</accession>